<evidence type="ECO:0000259" key="1">
    <source>
        <dbReference type="Pfam" id="PF13449"/>
    </source>
</evidence>
<dbReference type="Proteomes" id="UP000759103">
    <property type="component" value="Unassembled WGS sequence"/>
</dbReference>
<dbReference type="PIRSF" id="PIRSF031900">
    <property type="entry name" value="UCP031900"/>
    <property type="match status" value="1"/>
</dbReference>
<dbReference type="InterPro" id="IPR014567">
    <property type="entry name" value="UCP031900"/>
</dbReference>
<protein>
    <submittedName>
        <fullName evidence="2">Esterase-like activity of phytase family protein</fullName>
    </submittedName>
</protein>
<sequence length="321" mass="35361">MRWFLSLLAVLLLVPGWAGEARLPVLSSDATVRARWLAPSGGWPRRIGLLEPVGALSLSSDDHAFGGYSALALSGDEAVLLSDGGQFLRLSIAGRHLRKRAIVTLRDGPGTGWMKEDRDTESLVLDRSSGVVWIGYERVNAIWRYAADLQHALGSVAPRPMRYWGANTGPESLVRLNDGRFLVIQEGWRGMVEPRNALLFDGDPTVSGDYGRPLHYRPPEGFAPSDAAVLPNGDVLVLNRRWHFPPLRFESVLVRIARDSIRPGALLAGPVVADLSPIMARENAEGIAVTMERGATMIWVVTDNDMSRWRPTVLAKFRWLG</sequence>
<dbReference type="EMBL" id="JAHXZN010000001">
    <property type="protein sequence ID" value="MBW6530653.1"/>
    <property type="molecule type" value="Genomic_DNA"/>
</dbReference>
<keyword evidence="3" id="KW-1185">Reference proteome</keyword>
<dbReference type="SUPFAM" id="SSF101898">
    <property type="entry name" value="NHL repeat"/>
    <property type="match status" value="1"/>
</dbReference>
<evidence type="ECO:0000313" key="2">
    <source>
        <dbReference type="EMBL" id="MBW6530653.1"/>
    </source>
</evidence>
<proteinExistence type="predicted"/>
<dbReference type="InterPro" id="IPR027372">
    <property type="entry name" value="Phytase-like_dom"/>
</dbReference>
<evidence type="ECO:0000313" key="3">
    <source>
        <dbReference type="Proteomes" id="UP000759103"/>
    </source>
</evidence>
<dbReference type="RefSeq" id="WP_219747975.1">
    <property type="nucleotide sequence ID" value="NZ_JAHXZN010000001.1"/>
</dbReference>
<comment type="caution">
    <text evidence="2">The sequence shown here is derived from an EMBL/GenBank/DDBJ whole genome shotgun (WGS) entry which is preliminary data.</text>
</comment>
<dbReference type="Pfam" id="PF13449">
    <property type="entry name" value="Phytase-like"/>
    <property type="match status" value="1"/>
</dbReference>
<name>A0ABS7BM23_9SPHN</name>
<gene>
    <name evidence="2" type="ORF">KZ820_07880</name>
</gene>
<feature type="domain" description="Phytase-like" evidence="1">
    <location>
        <begin position="64"/>
        <end position="305"/>
    </location>
</feature>
<reference evidence="2 3" key="1">
    <citation type="submission" date="2021-07" db="EMBL/GenBank/DDBJ databases">
        <title>Sphingomonas sp.</title>
        <authorList>
            <person name="Feng G."/>
            <person name="Li J."/>
            <person name="Pan M."/>
        </authorList>
    </citation>
    <scope>NUCLEOTIDE SEQUENCE [LARGE SCALE GENOMIC DNA]</scope>
    <source>
        <strain evidence="2 3">RRHST34</strain>
    </source>
</reference>
<organism evidence="2 3">
    <name type="scientific">Sphingomonas citri</name>
    <dbReference type="NCBI Taxonomy" id="2862499"/>
    <lineage>
        <taxon>Bacteria</taxon>
        <taxon>Pseudomonadati</taxon>
        <taxon>Pseudomonadota</taxon>
        <taxon>Alphaproteobacteria</taxon>
        <taxon>Sphingomonadales</taxon>
        <taxon>Sphingomonadaceae</taxon>
        <taxon>Sphingomonas</taxon>
    </lineage>
</organism>
<accession>A0ABS7BM23</accession>